<evidence type="ECO:0000313" key="3">
    <source>
        <dbReference type="Proteomes" id="UP001642484"/>
    </source>
</evidence>
<dbReference type="EMBL" id="CAXAMN010027661">
    <property type="protein sequence ID" value="CAK9112047.1"/>
    <property type="molecule type" value="Genomic_DNA"/>
</dbReference>
<feature type="compositionally biased region" description="Basic and acidic residues" evidence="1">
    <location>
        <begin position="584"/>
        <end position="597"/>
    </location>
</feature>
<gene>
    <name evidence="2" type="ORF">CCMP2556_LOCUS51960</name>
</gene>
<comment type="caution">
    <text evidence="2">The sequence shown here is derived from an EMBL/GenBank/DDBJ whole genome shotgun (WGS) entry which is preliminary data.</text>
</comment>
<proteinExistence type="predicted"/>
<evidence type="ECO:0000313" key="2">
    <source>
        <dbReference type="EMBL" id="CAK9112047.1"/>
    </source>
</evidence>
<evidence type="ECO:0000256" key="1">
    <source>
        <dbReference type="SAM" id="MobiDB-lite"/>
    </source>
</evidence>
<dbReference type="Proteomes" id="UP001642484">
    <property type="component" value="Unassembled WGS sequence"/>
</dbReference>
<keyword evidence="3" id="KW-1185">Reference proteome</keyword>
<reference evidence="2 3" key="1">
    <citation type="submission" date="2024-02" db="EMBL/GenBank/DDBJ databases">
        <authorList>
            <person name="Chen Y."/>
            <person name="Shah S."/>
            <person name="Dougan E. K."/>
            <person name="Thang M."/>
            <person name="Chan C."/>
        </authorList>
    </citation>
    <scope>NUCLEOTIDE SEQUENCE [LARGE SCALE GENOMIC DNA]</scope>
</reference>
<protein>
    <recommendedName>
        <fullName evidence="4">Selenoprotein O</fullName>
    </recommendedName>
</protein>
<organism evidence="2 3">
    <name type="scientific">Durusdinium trenchii</name>
    <dbReference type="NCBI Taxonomy" id="1381693"/>
    <lineage>
        <taxon>Eukaryota</taxon>
        <taxon>Sar</taxon>
        <taxon>Alveolata</taxon>
        <taxon>Dinophyceae</taxon>
        <taxon>Suessiales</taxon>
        <taxon>Symbiodiniaceae</taxon>
        <taxon>Durusdinium</taxon>
    </lineage>
</organism>
<accession>A0ABP0SI33</accession>
<sequence>MGSEEMLRAHVNYPPPAEYLLPDDTAVTGQLVQQLAANLRGGLKFITQTAHVLFPSYVKSEEFQEKLWRTLMTLNAYSREITLWKNADVDYVALGHMNLNIDNAFFWRTGNQQLDCGMFDLGGFGAFSLHHRLWWGINCAEYALISEHLEEFLSIFLETYRSLGGPSLDRKVLRSGLIITALENMIFMIASIPNCLTMCKSSEWPTIQDRHDPRISADVDGKSTLRTTLQVLLNGIRMLEEMHADEVLDEWISTIFVQSWGLKAKPDEVIFGAETCTTALSAPDPGLGAPIGPCWLCEGRDSRACVICGPVATSTEGPSGVGRPRAVLVRLGLELRVKREKLLGQDGWCALDDSKDERFGGWVQTSTEELHVQILQEAEAQLQQGQAEAALQSLQRALRTGGKLQDDNKELHCLTSMIRARCHLLQQDYTAVVEDCKQFGRLEEEILGTMRGEELKKAQEQVGLAEVAAFVQRLGCAAEIAVNCRTKVTQGLAFKMVVDHAERALKGLQPCPEDLRVRPSGPRLRTAPLGTEAFACPFAPLPCASVLGTGALDEGQRGRSRCLAPGRWPARGGVFRPGSGRTQLVKDKRPQQRDGEAPRGASRVFYCFFSVQAGVRVASVQRFGWRSMRCASSSIQIQAARPFRGENPSDVTLAALAALAALTLQGAETGETGETDGCAMTQLRGAVESNEAGSEIQTESCFHPCTRKEAEKFCRRNHNLMSNCNGCMVKCGATGGLSSFSSGGGSSSTSGSITITGGGSSGTMCNDLGKLPTYCKANPGKSYQQGQCSFKCSAAGVATNIKNGGISIGSLG</sequence>
<name>A0ABP0SI33_9DINO</name>
<evidence type="ECO:0008006" key="4">
    <source>
        <dbReference type="Google" id="ProtNLM"/>
    </source>
</evidence>
<feature type="non-terminal residue" evidence="2">
    <location>
        <position position="812"/>
    </location>
</feature>
<feature type="region of interest" description="Disordered" evidence="1">
    <location>
        <begin position="575"/>
        <end position="597"/>
    </location>
</feature>